<reference evidence="2 3" key="1">
    <citation type="submission" date="2021-02" db="EMBL/GenBank/DDBJ databases">
        <authorList>
            <person name="Pothier F. J."/>
        </authorList>
    </citation>
    <scope>NUCLEOTIDE SEQUENCE</scope>
    <source>
        <strain evidence="1 3">301</strain>
        <strain evidence="2">CFBP 1159</strain>
    </source>
</reference>
<sequence>MSAVTVERVDQALSRQGSIRTGVGLVRRDRAPVDLRGGSARVVPFVTVRARAVVC</sequence>
<keyword evidence="3" id="KW-1185">Reference proteome</keyword>
<gene>
    <name evidence="2" type="ORF">CFBP1159_01550</name>
    <name evidence="1" type="ORF">XAC301_01490</name>
</gene>
<dbReference type="AlphaFoldDB" id="A0A8D6XXJ7"/>
<accession>A0A8D6XXJ7</accession>
<dbReference type="EMBL" id="HG992341">
    <property type="protein sequence ID" value="CAE6690110.1"/>
    <property type="molecule type" value="Genomic_DNA"/>
</dbReference>
<proteinExistence type="predicted"/>
<dbReference type="EMBL" id="HG992341">
    <property type="protein sequence ID" value="CAE6690091.1"/>
    <property type="molecule type" value="Genomic_DNA"/>
</dbReference>
<dbReference type="EMBL" id="HG992338">
    <property type="protein sequence ID" value="CAE6689764.1"/>
    <property type="molecule type" value="Genomic_DNA"/>
</dbReference>
<evidence type="ECO:0000313" key="1">
    <source>
        <dbReference type="EMBL" id="CAE6689764.1"/>
    </source>
</evidence>
<name>A0A8D6XXJ7_9XANT</name>
<dbReference type="Proteomes" id="UP000835243">
    <property type="component" value="Chromosome"/>
</dbReference>
<evidence type="ECO:0000313" key="3">
    <source>
        <dbReference type="Proteomes" id="UP000835287"/>
    </source>
</evidence>
<protein>
    <submittedName>
        <fullName evidence="2">Uncharacterized protein</fullName>
    </submittedName>
</protein>
<organism evidence="2">
    <name type="scientific">Xanthomonas arboricola pv. corylina</name>
    <dbReference type="NCBI Taxonomy" id="487821"/>
    <lineage>
        <taxon>Bacteria</taxon>
        <taxon>Pseudomonadati</taxon>
        <taxon>Pseudomonadota</taxon>
        <taxon>Gammaproteobacteria</taxon>
        <taxon>Lysobacterales</taxon>
        <taxon>Lysobacteraceae</taxon>
        <taxon>Xanthomonas</taxon>
    </lineage>
</organism>
<dbReference type="EMBL" id="HG992338">
    <property type="protein sequence ID" value="CAE6689784.1"/>
    <property type="molecule type" value="Genomic_DNA"/>
</dbReference>
<evidence type="ECO:0000313" key="2">
    <source>
        <dbReference type="EMBL" id="CAE6690091.1"/>
    </source>
</evidence>
<dbReference type="Proteomes" id="UP000835287">
    <property type="component" value="Chromosome"/>
</dbReference>